<dbReference type="InParanoid" id="C8X9U3"/>
<gene>
    <name evidence="1" type="ordered locus">Namu_2912</name>
</gene>
<dbReference type="KEGG" id="nml:Namu_2912"/>
<dbReference type="EMBL" id="CP001737">
    <property type="protein sequence ID" value="ACV79251.1"/>
    <property type="molecule type" value="Genomic_DNA"/>
</dbReference>
<evidence type="ECO:0000313" key="2">
    <source>
        <dbReference type="Proteomes" id="UP000002218"/>
    </source>
</evidence>
<dbReference type="STRING" id="479431.Namu_2912"/>
<reference evidence="1 2" key="2">
    <citation type="journal article" date="2010" name="Stand. Genomic Sci.">
        <title>Complete genome sequence of Nakamurella multipartita type strain (Y-104).</title>
        <authorList>
            <person name="Tice H."/>
            <person name="Mayilraj S."/>
            <person name="Sims D."/>
            <person name="Lapidus A."/>
            <person name="Nolan M."/>
            <person name="Lucas S."/>
            <person name="Glavina Del Rio T."/>
            <person name="Copeland A."/>
            <person name="Cheng J.F."/>
            <person name="Meincke L."/>
            <person name="Bruce D."/>
            <person name="Goodwin L."/>
            <person name="Pitluck S."/>
            <person name="Ivanova N."/>
            <person name="Mavromatis K."/>
            <person name="Ovchinnikova G."/>
            <person name="Pati A."/>
            <person name="Chen A."/>
            <person name="Palaniappan K."/>
            <person name="Land M."/>
            <person name="Hauser L."/>
            <person name="Chang Y.J."/>
            <person name="Jeffries C.D."/>
            <person name="Detter J.C."/>
            <person name="Brettin T."/>
            <person name="Rohde M."/>
            <person name="Goker M."/>
            <person name="Bristow J."/>
            <person name="Eisen J.A."/>
            <person name="Markowitz V."/>
            <person name="Hugenholtz P."/>
            <person name="Kyrpides N.C."/>
            <person name="Klenk H.P."/>
            <person name="Chen F."/>
        </authorList>
    </citation>
    <scope>NUCLEOTIDE SEQUENCE [LARGE SCALE GENOMIC DNA]</scope>
    <source>
        <strain evidence="2">ATCC 700099 / DSM 44233 / CIP 104796 / JCM 9543 / NBRC 105858 / Y-104</strain>
    </source>
</reference>
<evidence type="ECO:0000313" key="1">
    <source>
        <dbReference type="EMBL" id="ACV79251.1"/>
    </source>
</evidence>
<reference evidence="2" key="1">
    <citation type="submission" date="2009-09" db="EMBL/GenBank/DDBJ databases">
        <title>The complete genome of Nakamurella multipartita DSM 44233.</title>
        <authorList>
            <consortium name="US DOE Joint Genome Institute (JGI-PGF)"/>
            <person name="Lucas S."/>
            <person name="Copeland A."/>
            <person name="Lapidus A."/>
            <person name="Glavina del Rio T."/>
            <person name="Dalin E."/>
            <person name="Tice H."/>
            <person name="Bruce D."/>
            <person name="Goodwin L."/>
            <person name="Pitluck S."/>
            <person name="Kyrpides N."/>
            <person name="Mavromatis K."/>
            <person name="Ivanova N."/>
            <person name="Ovchinnikova G."/>
            <person name="Sims D."/>
            <person name="Meincke L."/>
            <person name="Brettin T."/>
            <person name="Detter J.C."/>
            <person name="Han C."/>
            <person name="Larimer F."/>
            <person name="Land M."/>
            <person name="Hauser L."/>
            <person name="Markowitz V."/>
            <person name="Cheng J.-F."/>
            <person name="Hugenholtz P."/>
            <person name="Woyke T."/>
            <person name="Wu D."/>
            <person name="Klenk H.-P."/>
            <person name="Eisen J.A."/>
        </authorList>
    </citation>
    <scope>NUCLEOTIDE SEQUENCE [LARGE SCALE GENOMIC DNA]</scope>
    <source>
        <strain evidence="2">ATCC 700099 / DSM 44233 / CIP 104796 / JCM 9543 / NBRC 105858 / Y-104</strain>
    </source>
</reference>
<dbReference type="Proteomes" id="UP000002218">
    <property type="component" value="Chromosome"/>
</dbReference>
<dbReference type="HOGENOM" id="CLU_876683_0_0_11"/>
<keyword evidence="2" id="KW-1185">Reference proteome</keyword>
<protein>
    <submittedName>
        <fullName evidence="1">Uncharacterized protein</fullName>
    </submittedName>
</protein>
<accession>C8X9U3</accession>
<name>C8X9U3_NAKMY</name>
<dbReference type="RefSeq" id="WP_015748125.1">
    <property type="nucleotide sequence ID" value="NC_013235.1"/>
</dbReference>
<sequence length="317" mass="32826">MQYPTRPPIAMIPIPPPPATRSARAQVLGLLAIAAGILIVVGAAPARPTTPGTASIVPGIFPSVGSGRVPVSVEHLHGAWFMPALADGSVTPVIARFSADGSFVLGGVRDDRGGLEDSWSTGDFQVRPTGITFHPTGGWCGATENFAWHVTISPEGRMQALQLGSTGPDRDKIGHCTVLVGATFELSRVSPWSPAAAGVTGEYLKPDRPIRAKDAAHLDGYWLVAGTGLLMHVRRGAYVMDGGGELATGALDAGTITVADGRLRLASGPAGCRPGNEMTVTDARIEAGGLRGTVADDTCNRGLPASIELLHLDPTRP</sequence>
<proteinExistence type="predicted"/>
<dbReference type="AlphaFoldDB" id="C8X9U3"/>
<organism evidence="1 2">
    <name type="scientific">Nakamurella multipartita (strain ATCC 700099 / DSM 44233 / CIP 104796 / JCM 9543 / NBRC 105858 / Y-104)</name>
    <name type="common">Microsphaera multipartita</name>
    <dbReference type="NCBI Taxonomy" id="479431"/>
    <lineage>
        <taxon>Bacteria</taxon>
        <taxon>Bacillati</taxon>
        <taxon>Actinomycetota</taxon>
        <taxon>Actinomycetes</taxon>
        <taxon>Nakamurellales</taxon>
        <taxon>Nakamurellaceae</taxon>
        <taxon>Nakamurella</taxon>
    </lineage>
</organism>